<name>A0AAJ7X5N8_PETMA</name>
<dbReference type="PANTHER" id="PTHR45773">
    <property type="entry name" value="SLIT AND NTRK-LIKE PROTEIN 4-RELATED"/>
    <property type="match status" value="1"/>
</dbReference>
<protein>
    <submittedName>
        <fullName evidence="21 22">Leucine-rich repeat and transmembrane domain-containing protein 2</fullName>
    </submittedName>
</protein>
<dbReference type="KEGG" id="pmrn:116949352"/>
<evidence type="ECO:0000259" key="19">
    <source>
        <dbReference type="SMART" id="SM00082"/>
    </source>
</evidence>
<organism evidence="20 21">
    <name type="scientific">Petromyzon marinus</name>
    <name type="common">Sea lamprey</name>
    <dbReference type="NCBI Taxonomy" id="7757"/>
    <lineage>
        <taxon>Eukaryota</taxon>
        <taxon>Metazoa</taxon>
        <taxon>Chordata</taxon>
        <taxon>Craniata</taxon>
        <taxon>Vertebrata</taxon>
        <taxon>Cyclostomata</taxon>
        <taxon>Hyperoartia</taxon>
        <taxon>Petromyzontiformes</taxon>
        <taxon>Petromyzontidae</taxon>
        <taxon>Petromyzon</taxon>
    </lineage>
</organism>
<evidence type="ECO:0000256" key="6">
    <source>
        <dbReference type="ARBA" id="ARBA00022614"/>
    </source>
</evidence>
<dbReference type="GO" id="GO:0051965">
    <property type="term" value="P:positive regulation of synapse assembly"/>
    <property type="evidence" value="ECO:0007669"/>
    <property type="project" value="TreeGrafter"/>
</dbReference>
<gene>
    <name evidence="21 22" type="primary">LRTM2</name>
</gene>
<keyword evidence="5" id="KW-1003">Cell membrane</keyword>
<keyword evidence="4" id="KW-0813">Transport</keyword>
<dbReference type="Proteomes" id="UP001318040">
    <property type="component" value="Chromosome 36"/>
</dbReference>
<dbReference type="GO" id="GO:0071805">
    <property type="term" value="P:potassium ion transmembrane transport"/>
    <property type="evidence" value="ECO:0007669"/>
    <property type="project" value="UniProtKB-ARBA"/>
</dbReference>
<evidence type="ECO:0000256" key="11">
    <source>
        <dbReference type="ARBA" id="ARBA00023065"/>
    </source>
</evidence>
<accession>A0AAJ7X5N8</accession>
<reference evidence="21 22" key="1">
    <citation type="submission" date="2025-04" db="UniProtKB">
        <authorList>
            <consortium name="RefSeq"/>
        </authorList>
    </citation>
    <scope>IDENTIFICATION</scope>
    <source>
        <tissue evidence="21 22">Sperm</tissue>
    </source>
</reference>
<keyword evidence="20" id="KW-1185">Reference proteome</keyword>
<dbReference type="GO" id="GO:0007409">
    <property type="term" value="P:axonogenesis"/>
    <property type="evidence" value="ECO:0007669"/>
    <property type="project" value="TreeGrafter"/>
</dbReference>
<evidence type="ECO:0000259" key="18">
    <source>
        <dbReference type="SMART" id="SM00013"/>
    </source>
</evidence>
<dbReference type="Gene3D" id="3.80.10.10">
    <property type="entry name" value="Ribonuclease Inhibitor"/>
    <property type="match status" value="1"/>
</dbReference>
<dbReference type="InterPro" id="IPR001611">
    <property type="entry name" value="Leu-rich_rpt"/>
</dbReference>
<evidence type="ECO:0000313" key="20">
    <source>
        <dbReference type="Proteomes" id="UP001318040"/>
    </source>
</evidence>
<evidence type="ECO:0000313" key="21">
    <source>
        <dbReference type="RefSeq" id="XP_032822454.1"/>
    </source>
</evidence>
<evidence type="ECO:0000256" key="14">
    <source>
        <dbReference type="ARBA" id="ARBA00023303"/>
    </source>
</evidence>
<proteinExistence type="inferred from homology"/>
<keyword evidence="9" id="KW-0677">Repeat</keyword>
<evidence type="ECO:0000313" key="22">
    <source>
        <dbReference type="RefSeq" id="XP_032822455.1"/>
    </source>
</evidence>
<evidence type="ECO:0000256" key="3">
    <source>
        <dbReference type="ARBA" id="ARBA00010439"/>
    </source>
</evidence>
<comment type="similarity">
    <text evidence="3">Belongs to the SLITRK family.</text>
</comment>
<evidence type="ECO:0000256" key="17">
    <source>
        <dbReference type="SAM" id="SignalP"/>
    </source>
</evidence>
<keyword evidence="11" id="KW-0406">Ion transport</keyword>
<feature type="chain" id="PRO_5044709684" evidence="17">
    <location>
        <begin position="26"/>
        <end position="346"/>
    </location>
</feature>
<comment type="subcellular location">
    <subcellularLocation>
        <location evidence="1">Cell membrane</location>
        <topology evidence="1">Single-pass membrane protein</topology>
    </subcellularLocation>
    <subcellularLocation>
        <location evidence="2">Membrane</location>
        <topology evidence="2">Single-pass type I membrane protein</topology>
    </subcellularLocation>
</comment>
<evidence type="ECO:0000256" key="1">
    <source>
        <dbReference type="ARBA" id="ARBA00004162"/>
    </source>
</evidence>
<evidence type="ECO:0000256" key="13">
    <source>
        <dbReference type="ARBA" id="ARBA00023157"/>
    </source>
</evidence>
<dbReference type="SMART" id="SM00369">
    <property type="entry name" value="LRR_TYP"/>
    <property type="match status" value="5"/>
</dbReference>
<dbReference type="GO" id="GO:0005886">
    <property type="term" value="C:plasma membrane"/>
    <property type="evidence" value="ECO:0007669"/>
    <property type="project" value="UniProtKB-SubCell"/>
</dbReference>
<dbReference type="InterPro" id="IPR032675">
    <property type="entry name" value="LRR_dom_sf"/>
</dbReference>
<dbReference type="SMART" id="SM00082">
    <property type="entry name" value="LRRCT"/>
    <property type="match status" value="1"/>
</dbReference>
<evidence type="ECO:0000256" key="16">
    <source>
        <dbReference type="SAM" id="Phobius"/>
    </source>
</evidence>
<keyword evidence="10 16" id="KW-1133">Transmembrane helix</keyword>
<evidence type="ECO:0000256" key="12">
    <source>
        <dbReference type="ARBA" id="ARBA00023136"/>
    </source>
</evidence>
<feature type="domain" description="LRRNT" evidence="18">
    <location>
        <begin position="25"/>
        <end position="59"/>
    </location>
</feature>
<keyword evidence="7 16" id="KW-0812">Transmembrane</keyword>
<evidence type="ECO:0000256" key="4">
    <source>
        <dbReference type="ARBA" id="ARBA00022448"/>
    </source>
</evidence>
<dbReference type="InterPro" id="IPR000483">
    <property type="entry name" value="Cys-rich_flank_reg_C"/>
</dbReference>
<feature type="region of interest" description="Disordered" evidence="15">
    <location>
        <begin position="247"/>
        <end position="267"/>
    </location>
</feature>
<dbReference type="RefSeq" id="XP_032822454.1">
    <property type="nucleotide sequence ID" value="XM_032966563.1"/>
</dbReference>
<evidence type="ECO:0000256" key="5">
    <source>
        <dbReference type="ARBA" id="ARBA00022475"/>
    </source>
</evidence>
<evidence type="ECO:0000256" key="8">
    <source>
        <dbReference type="ARBA" id="ARBA00022729"/>
    </source>
</evidence>
<dbReference type="SMART" id="SM00013">
    <property type="entry name" value="LRRNT"/>
    <property type="match status" value="1"/>
</dbReference>
<dbReference type="AlphaFoldDB" id="A0AAJ7X5N8"/>
<dbReference type="SUPFAM" id="SSF52058">
    <property type="entry name" value="L domain-like"/>
    <property type="match status" value="1"/>
</dbReference>
<keyword evidence="8 17" id="KW-0732">Signal</keyword>
<feature type="signal peptide" evidence="17">
    <location>
        <begin position="1"/>
        <end position="25"/>
    </location>
</feature>
<sequence>MYLPGHGAAWTFALLALLRSRAARCCPAQCDCSAHAGSVDCAARGLSAVPSDLPPGTRSLRLQLNGIAELPDGAFGAAAPSLELLDVSGNGLAALRADALLGLVRLRELRLANNSLRALAPGALRHSPALRELDLSLNELPRLPRRLFYGLRNLSRLSLRGNRLAGVERDSVEPLVGLRSLRVAGNPWRCDCYTAELRSWLEWYTYRGGLVDELHCALPQEFKGRNLLSIPSEVFFLCSLARDGSPSRGQGGGDRAGSVQSGAAPCTVASRNPPASVRRAVGTLAVAGVICGVISLMMVVAATYGCLYAAMMSKVHQPEAAACQLLVRDASDENRDTKGPLNPGTA</sequence>
<evidence type="ECO:0000256" key="7">
    <source>
        <dbReference type="ARBA" id="ARBA00022692"/>
    </source>
</evidence>
<feature type="domain" description="LRRCT" evidence="19">
    <location>
        <begin position="186"/>
        <end position="239"/>
    </location>
</feature>
<keyword evidence="13" id="KW-1015">Disulfide bond</keyword>
<dbReference type="PANTHER" id="PTHR45773:SF10">
    <property type="match status" value="1"/>
</dbReference>
<dbReference type="Pfam" id="PF01462">
    <property type="entry name" value="LRRNT"/>
    <property type="match status" value="1"/>
</dbReference>
<keyword evidence="6" id="KW-0433">Leucine-rich repeat</keyword>
<evidence type="ECO:0000256" key="15">
    <source>
        <dbReference type="SAM" id="MobiDB-lite"/>
    </source>
</evidence>
<dbReference type="FunFam" id="3.80.10.10:FF:000015">
    <property type="entry name" value="Leucine rich repeat containing 38"/>
    <property type="match status" value="1"/>
</dbReference>
<evidence type="ECO:0000256" key="9">
    <source>
        <dbReference type="ARBA" id="ARBA00022737"/>
    </source>
</evidence>
<evidence type="ECO:0000256" key="2">
    <source>
        <dbReference type="ARBA" id="ARBA00004479"/>
    </source>
</evidence>
<dbReference type="InterPro" id="IPR003591">
    <property type="entry name" value="Leu-rich_rpt_typical-subtyp"/>
</dbReference>
<dbReference type="RefSeq" id="XP_032822455.1">
    <property type="nucleotide sequence ID" value="XM_032966564.1"/>
</dbReference>
<keyword evidence="12 16" id="KW-0472">Membrane</keyword>
<evidence type="ECO:0000256" key="10">
    <source>
        <dbReference type="ARBA" id="ARBA00022989"/>
    </source>
</evidence>
<feature type="transmembrane region" description="Helical" evidence="16">
    <location>
        <begin position="280"/>
        <end position="307"/>
    </location>
</feature>
<dbReference type="InterPro" id="IPR000372">
    <property type="entry name" value="LRRNT"/>
</dbReference>
<keyword evidence="14" id="KW-0407">Ion channel</keyword>
<dbReference type="Pfam" id="PF13855">
    <property type="entry name" value="LRR_8"/>
    <property type="match status" value="1"/>
</dbReference>